<dbReference type="RefSeq" id="WP_109012976.1">
    <property type="nucleotide sequence ID" value="NZ_BDUD01000002.1"/>
</dbReference>
<protein>
    <submittedName>
        <fullName evidence="1">Uncharacterized protein</fullName>
    </submittedName>
</protein>
<name>A0A2R5FW47_NOSCO</name>
<evidence type="ECO:0000313" key="1">
    <source>
        <dbReference type="EMBL" id="GBG22992.1"/>
    </source>
</evidence>
<gene>
    <name evidence="1" type="ORF">NIES4072_67040</name>
</gene>
<proteinExistence type="predicted"/>
<keyword evidence="2" id="KW-1185">Reference proteome</keyword>
<comment type="caution">
    <text evidence="1">The sequence shown here is derived from an EMBL/GenBank/DDBJ whole genome shotgun (WGS) entry which is preliminary data.</text>
</comment>
<evidence type="ECO:0000313" key="2">
    <source>
        <dbReference type="Proteomes" id="UP000245124"/>
    </source>
</evidence>
<accession>A0A2R5FW47</accession>
<organism evidence="1 2">
    <name type="scientific">Nostoc commune NIES-4072</name>
    <dbReference type="NCBI Taxonomy" id="2005467"/>
    <lineage>
        <taxon>Bacteria</taxon>
        <taxon>Bacillati</taxon>
        <taxon>Cyanobacteriota</taxon>
        <taxon>Cyanophyceae</taxon>
        <taxon>Nostocales</taxon>
        <taxon>Nostocaceae</taxon>
        <taxon>Nostoc</taxon>
    </lineage>
</organism>
<dbReference type="AlphaFoldDB" id="A0A2R5FW47"/>
<reference evidence="1 2" key="1">
    <citation type="submission" date="2017-06" db="EMBL/GenBank/DDBJ databases">
        <title>Genome sequencing of cyanobaciteial culture collection at National Institute for Environmental Studies (NIES).</title>
        <authorList>
            <person name="Hirose Y."/>
            <person name="Shimura Y."/>
            <person name="Fujisawa T."/>
            <person name="Nakamura Y."/>
            <person name="Kawachi M."/>
        </authorList>
    </citation>
    <scope>NUCLEOTIDE SEQUENCE [LARGE SCALE GENOMIC DNA]</scope>
    <source>
        <strain evidence="1 2">NIES-4072</strain>
    </source>
</reference>
<dbReference type="Proteomes" id="UP000245124">
    <property type="component" value="Unassembled WGS sequence"/>
</dbReference>
<sequence>MELGYFQKDVLIEKLAKKFYAIQGYVVPESYRMQSATHPAERACVAMAIFAIQEFESIEDECSDEEVEEDSSETDSTKKVITWFGEFWKFGDREQIKERVQDYIISLNYLTETESDKLGEWTWKDFSSFKRITKKYPMPEVAEAQVDWKKVGAFIHELFGVSFHKDEELEDEED</sequence>
<dbReference type="EMBL" id="BDUD01000002">
    <property type="protein sequence ID" value="GBG22992.1"/>
    <property type="molecule type" value="Genomic_DNA"/>
</dbReference>
<dbReference type="OrthoDB" id="484555at2"/>